<dbReference type="InterPro" id="IPR024340">
    <property type="entry name" value="Sec16_CCD"/>
</dbReference>
<evidence type="ECO:0000313" key="21">
    <source>
        <dbReference type="Proteomes" id="UP000887568"/>
    </source>
</evidence>
<evidence type="ECO:0000256" key="7">
    <source>
        <dbReference type="ARBA" id="ARBA00022448"/>
    </source>
</evidence>
<dbReference type="PANTHER" id="PTHR13402">
    <property type="entry name" value="RGPR-RELATED"/>
    <property type="match status" value="1"/>
</dbReference>
<feature type="compositionally biased region" description="Low complexity" evidence="17">
    <location>
        <begin position="930"/>
        <end position="952"/>
    </location>
</feature>
<feature type="compositionally biased region" description="Low complexity" evidence="17">
    <location>
        <begin position="964"/>
        <end position="1013"/>
    </location>
</feature>
<reference evidence="20" key="1">
    <citation type="submission" date="2022-11" db="UniProtKB">
        <authorList>
            <consortium name="EnsemblMetazoa"/>
        </authorList>
    </citation>
    <scope>IDENTIFICATION</scope>
</reference>
<feature type="region of interest" description="Disordered" evidence="17">
    <location>
        <begin position="1936"/>
        <end position="2005"/>
    </location>
</feature>
<evidence type="ECO:0000256" key="17">
    <source>
        <dbReference type="SAM" id="MobiDB-lite"/>
    </source>
</evidence>
<feature type="region of interest" description="Disordered" evidence="17">
    <location>
        <begin position="1"/>
        <end position="740"/>
    </location>
</feature>
<evidence type="ECO:0000256" key="14">
    <source>
        <dbReference type="ARBA" id="ARBA00023034"/>
    </source>
</evidence>
<evidence type="ECO:0000259" key="18">
    <source>
        <dbReference type="Pfam" id="PF12931"/>
    </source>
</evidence>
<dbReference type="Pfam" id="PF12932">
    <property type="entry name" value="Sec16"/>
    <property type="match status" value="1"/>
</dbReference>
<feature type="domain" description="Sec16 Sec23-binding" evidence="18">
    <location>
        <begin position="1492"/>
        <end position="1730"/>
    </location>
</feature>
<dbReference type="GO" id="GO:0007030">
    <property type="term" value="P:Golgi organization"/>
    <property type="evidence" value="ECO:0007669"/>
    <property type="project" value="TreeGrafter"/>
</dbReference>
<comment type="subcellular location">
    <subcellularLocation>
        <location evidence="3">Cytoplasm</location>
        <location evidence="3">Cytosol</location>
    </subcellularLocation>
    <subcellularLocation>
        <location evidence="5">Cytoplasm</location>
        <location evidence="5">Perinuclear region</location>
    </subcellularLocation>
    <subcellularLocation>
        <location evidence="2">Endoplasmic reticulum membrane</location>
        <topology evidence="2">Peripheral membrane protein</topology>
    </subcellularLocation>
    <subcellularLocation>
        <location evidence="1">Golgi apparatus membrane</location>
        <topology evidence="1">Peripheral membrane protein</topology>
    </subcellularLocation>
    <subcellularLocation>
        <location evidence="4">Microsome membrane</location>
    </subcellularLocation>
</comment>
<dbReference type="Gene3D" id="1.25.40.1030">
    <property type="match status" value="1"/>
</dbReference>
<evidence type="ECO:0000256" key="1">
    <source>
        <dbReference type="ARBA" id="ARBA00004395"/>
    </source>
</evidence>
<feature type="compositionally biased region" description="Basic and acidic residues" evidence="17">
    <location>
        <begin position="1089"/>
        <end position="1110"/>
    </location>
</feature>
<evidence type="ECO:0000256" key="16">
    <source>
        <dbReference type="RuleBase" id="RU364101"/>
    </source>
</evidence>
<keyword evidence="21" id="KW-1185">Reference proteome</keyword>
<evidence type="ECO:0000313" key="20">
    <source>
        <dbReference type="EnsemblMetazoa" id="XP_038046438.1"/>
    </source>
</evidence>
<organism evidence="20 21">
    <name type="scientific">Patiria miniata</name>
    <name type="common">Bat star</name>
    <name type="synonym">Asterina miniata</name>
    <dbReference type="NCBI Taxonomy" id="46514"/>
    <lineage>
        <taxon>Eukaryota</taxon>
        <taxon>Metazoa</taxon>
        <taxon>Echinodermata</taxon>
        <taxon>Eleutherozoa</taxon>
        <taxon>Asterozoa</taxon>
        <taxon>Asteroidea</taxon>
        <taxon>Valvatacea</taxon>
        <taxon>Valvatida</taxon>
        <taxon>Asterinidae</taxon>
        <taxon>Patiria</taxon>
    </lineage>
</organism>
<dbReference type="GO" id="GO:0005789">
    <property type="term" value="C:endoplasmic reticulum membrane"/>
    <property type="evidence" value="ECO:0007669"/>
    <property type="project" value="UniProtKB-SubCell"/>
</dbReference>
<evidence type="ECO:0000256" key="6">
    <source>
        <dbReference type="ARBA" id="ARBA00005927"/>
    </source>
</evidence>
<feature type="compositionally biased region" description="Polar residues" evidence="17">
    <location>
        <begin position="447"/>
        <end position="458"/>
    </location>
</feature>
<keyword evidence="14 16" id="KW-0333">Golgi apparatus</keyword>
<feature type="compositionally biased region" description="Polar residues" evidence="17">
    <location>
        <begin position="804"/>
        <end position="862"/>
    </location>
</feature>
<name>A0A913Z3M8_PATMI</name>
<feature type="compositionally biased region" description="Low complexity" evidence="17">
    <location>
        <begin position="459"/>
        <end position="478"/>
    </location>
</feature>
<feature type="domain" description="Sec16 central conserved" evidence="19">
    <location>
        <begin position="1324"/>
        <end position="1423"/>
    </location>
</feature>
<evidence type="ECO:0000256" key="5">
    <source>
        <dbReference type="ARBA" id="ARBA00004556"/>
    </source>
</evidence>
<feature type="compositionally biased region" description="Basic and acidic residues" evidence="17">
    <location>
        <begin position="1246"/>
        <end position="1259"/>
    </location>
</feature>
<feature type="compositionally biased region" description="Polar residues" evidence="17">
    <location>
        <begin position="1823"/>
        <end position="1843"/>
    </location>
</feature>
<dbReference type="FunFam" id="1.25.40.1030:FF:000002">
    <property type="entry name" value="Protein transport protein sec16"/>
    <property type="match status" value="1"/>
</dbReference>
<feature type="compositionally biased region" description="Low complexity" evidence="17">
    <location>
        <begin position="499"/>
        <end position="510"/>
    </location>
</feature>
<accession>A0A913Z3M8</accession>
<feature type="region of interest" description="Disordered" evidence="17">
    <location>
        <begin position="905"/>
        <end position="1020"/>
    </location>
</feature>
<feature type="compositionally biased region" description="Polar residues" evidence="17">
    <location>
        <begin position="1113"/>
        <end position="1124"/>
    </location>
</feature>
<feature type="region of interest" description="Disordered" evidence="17">
    <location>
        <begin position="1823"/>
        <end position="1893"/>
    </location>
</feature>
<feature type="compositionally biased region" description="Basic and acidic residues" evidence="17">
    <location>
        <begin position="1469"/>
        <end position="1484"/>
    </location>
</feature>
<dbReference type="RefSeq" id="XP_038046438.1">
    <property type="nucleotide sequence ID" value="XM_038190510.1"/>
</dbReference>
<dbReference type="GO" id="GO:0070973">
    <property type="term" value="P:protein localization to endoplasmic reticulum exit site"/>
    <property type="evidence" value="ECO:0007669"/>
    <property type="project" value="TreeGrafter"/>
</dbReference>
<feature type="compositionally biased region" description="Polar residues" evidence="17">
    <location>
        <begin position="1212"/>
        <end position="1230"/>
    </location>
</feature>
<feature type="compositionally biased region" description="Polar residues" evidence="17">
    <location>
        <begin position="1068"/>
        <end position="1078"/>
    </location>
</feature>
<keyword evidence="7 16" id="KW-0813">Transport</keyword>
<proteinExistence type="inferred from homology"/>
<feature type="compositionally biased region" description="Low complexity" evidence="17">
    <location>
        <begin position="379"/>
        <end position="388"/>
    </location>
</feature>
<keyword evidence="9" id="KW-0597">Phosphoprotein</keyword>
<comment type="similarity">
    <text evidence="6 16">Belongs to the SEC16 family.</text>
</comment>
<keyword evidence="10 16" id="KW-0256">Endoplasmic reticulum</keyword>
<evidence type="ECO:0000256" key="4">
    <source>
        <dbReference type="ARBA" id="ARBA00004524"/>
    </source>
</evidence>
<feature type="compositionally biased region" description="Polar residues" evidence="17">
    <location>
        <begin position="1964"/>
        <end position="1973"/>
    </location>
</feature>
<dbReference type="GO" id="GO:0048471">
    <property type="term" value="C:perinuclear region of cytoplasm"/>
    <property type="evidence" value="ECO:0007669"/>
    <property type="project" value="UniProtKB-SubCell"/>
</dbReference>
<feature type="compositionally biased region" description="Polar residues" evidence="17">
    <location>
        <begin position="165"/>
        <end position="179"/>
    </location>
</feature>
<evidence type="ECO:0000256" key="13">
    <source>
        <dbReference type="ARBA" id="ARBA00022927"/>
    </source>
</evidence>
<feature type="compositionally biased region" description="Basic and acidic residues" evidence="17">
    <location>
        <begin position="1127"/>
        <end position="1141"/>
    </location>
</feature>
<dbReference type="PANTHER" id="PTHR13402:SF6">
    <property type="entry name" value="SECRETORY 16, ISOFORM I"/>
    <property type="match status" value="1"/>
</dbReference>
<feature type="compositionally biased region" description="Polar residues" evidence="17">
    <location>
        <begin position="118"/>
        <end position="157"/>
    </location>
</feature>
<evidence type="ECO:0000256" key="11">
    <source>
        <dbReference type="ARBA" id="ARBA00022848"/>
    </source>
</evidence>
<feature type="compositionally biased region" description="Polar residues" evidence="17">
    <location>
        <begin position="514"/>
        <end position="526"/>
    </location>
</feature>
<keyword evidence="11" id="KW-0492">Microsome</keyword>
<keyword evidence="8" id="KW-0963">Cytoplasm</keyword>
<dbReference type="OrthoDB" id="8918678at2759"/>
<feature type="compositionally biased region" description="Low complexity" evidence="17">
    <location>
        <begin position="1442"/>
        <end position="1457"/>
    </location>
</feature>
<dbReference type="EnsemblMetazoa" id="XM_038190510.1">
    <property type="protein sequence ID" value="XP_038046438.1"/>
    <property type="gene ID" value="LOC119720703"/>
</dbReference>
<evidence type="ECO:0000256" key="3">
    <source>
        <dbReference type="ARBA" id="ARBA00004514"/>
    </source>
</evidence>
<feature type="compositionally biased region" description="Polar residues" evidence="17">
    <location>
        <begin position="1936"/>
        <end position="1945"/>
    </location>
</feature>
<feature type="compositionally biased region" description="Low complexity" evidence="17">
    <location>
        <begin position="412"/>
        <end position="424"/>
    </location>
</feature>
<feature type="compositionally biased region" description="Polar residues" evidence="17">
    <location>
        <begin position="226"/>
        <end position="239"/>
    </location>
</feature>
<dbReference type="GO" id="GO:0000139">
    <property type="term" value="C:Golgi membrane"/>
    <property type="evidence" value="ECO:0007669"/>
    <property type="project" value="UniProtKB-SubCell"/>
</dbReference>
<feature type="compositionally biased region" description="Low complexity" evidence="17">
    <location>
        <begin position="638"/>
        <end position="650"/>
    </location>
</feature>
<evidence type="ECO:0000256" key="2">
    <source>
        <dbReference type="ARBA" id="ARBA00004406"/>
    </source>
</evidence>
<dbReference type="CDD" id="cd09233">
    <property type="entry name" value="ACE1-Sec16-like"/>
    <property type="match status" value="1"/>
</dbReference>
<evidence type="ECO:0000259" key="19">
    <source>
        <dbReference type="Pfam" id="PF12932"/>
    </source>
</evidence>
<dbReference type="Pfam" id="PF12931">
    <property type="entry name" value="TPR_Sec16"/>
    <property type="match status" value="1"/>
</dbReference>
<dbReference type="GO" id="GO:0016192">
    <property type="term" value="P:vesicle-mediated transport"/>
    <property type="evidence" value="ECO:0007669"/>
    <property type="project" value="UniProtKB-KW"/>
</dbReference>
<feature type="compositionally biased region" description="Polar residues" evidence="17">
    <location>
        <begin position="339"/>
        <end position="360"/>
    </location>
</feature>
<protein>
    <recommendedName>
        <fullName evidence="16">Protein transport protein sec16</fullName>
    </recommendedName>
</protein>
<feature type="compositionally biased region" description="Polar residues" evidence="17">
    <location>
        <begin position="1775"/>
        <end position="1792"/>
    </location>
</feature>
<evidence type="ECO:0000256" key="12">
    <source>
        <dbReference type="ARBA" id="ARBA00022892"/>
    </source>
</evidence>
<feature type="region of interest" description="Disordered" evidence="17">
    <location>
        <begin position="1205"/>
        <end position="1259"/>
    </location>
</feature>
<feature type="region of interest" description="Disordered" evidence="17">
    <location>
        <begin position="1438"/>
        <end position="1484"/>
    </location>
</feature>
<dbReference type="GeneID" id="119720703"/>
<evidence type="ECO:0000256" key="15">
    <source>
        <dbReference type="ARBA" id="ARBA00023136"/>
    </source>
</evidence>
<dbReference type="InterPro" id="IPR024298">
    <property type="entry name" value="Sec16_Sec23-bd"/>
</dbReference>
<sequence>MSGGDPGQMANQGGFYNQGPPPDAGIYNQAPPSGQEWFSQPPGGGQPVFFNPSDYPKTQPAVFNPYNPGEPPPAQGNVIPEGPGGQQVNNQGFPEAPKEPQQAYGQPFYGDSQYAGEQWNSAQQNNGVPQQQPSQPLNGANHVDSMSANQQPWSQGNVPGLQHFTDYNQAPNTGIQSGLYQPYENNNAQQQAGQPGSNYGEYAYSDDNDSHKGFGSFYHGEDSDVLASSGTPSLSASERQTPDHALSPAATDDPRQSVSPHSSEGQSQVQDHILQGADSYGQQRHYQPGVEPQQFAVQQQPFQPPVSHPSDMTFYQGQAADQVPTTNTDSRIFGGYELSHNSNQTDPRNTNHGLTEPNQNRSKESSPFADQPVAAPTFGQSQQIGISSHQPDSNFARMRNDASVMPSPLVPSSEGGYQSSSSDSLAPEKTGPPVLPVQRSPSIPDDQMSSHSQGSLRHSGSVSSQSLPPSTSTSRSNSMLGEQPGHPSLSPVSRDTSLGSASPGGAAGSPVVLQGSTGQGSTPRQIEQSESRDANLPPDSLDAASIEQSCSIQNGETIVSDPSPQISSVAPLYQNQQSQPERPTSSPRNLENEQQPPVEQSAPQPTIPNLNLGQGSQFQQDSGRMMGEMSVQPMQNEPPVSSTVSPVSVPNATTLTQESKLDASVQPGLNQSALPAPADSAPTSLPPTGLPKLSASQMQRTVPQGPKELSPTDESPSTHHSAFRSVQRGTLTSVNPSPPLWSAEVPPMPANILLAPAAPPTASLVPPVRLTTPQNTASTNLAASVASVSVPSLPAEAVSLLTQPAVNSTPPNPSQPISASNTNPSHPNMPSQTPASTTQASGISQVTQNMGNLNLDPTQNPVLTHPIPPVPGQPVLHGSSSAPQANKATESVVLASSAPSLASQAAMSAAPGGGSAQTSVSSAPSHIPSAQAPGAVPGAQQNQTAAVQQPQQSGTGVGGEQHFQQQQQQQQQQLQQQQQQQPALPMQQQGPAYGQPQTHQGQFQQQGQPPSNQWYDRRSSDPYYDRQYYDQRYPYDYRSQHYDYYARQAAYDRQRAYAYKGAGYDANRSYSRQGYSNQERPRSRQGYPNREKQGYPDQERQAYPDRERPRSRQGYQDQSKQGTYPDQEDRQRPRSRQERGYGADAYNRGYEKRDSKDYYRGYDAYGRPYDKQAQQEYWAKQGYYANRSYDDRYQNWERQSQYYRDRGDENQQRQNTSAPEQQWPAESQTGREGYQDGQGNTSFASEFHHQGGDTPEKYSADQSSIYTQDYSNQNTNSSMGYRDQYGSSYGYKDGTDGVYQEEVKQVTPPPLERLTPAKFALPHIIARFSPGGHLVKVLPNMPQDGMPARVEIHSIETMLEHTAEAEELRAFPGPLIKGETHKNDVISFCNGKSTACKNSTDTPDRESASLLWDLMELVCRQNGNIMESDVSDLLLKNHPMVTSPSSSATPASQTGGEEAAGEETNSEGQRAEVTAKRKPQLRDVESDTSKFRELLLFGRKKDALEAAMKAGLWGHALLLACKMDSRTHTSVMTRFANSLPMNDPLQTLYQLMSDRQPAAVTSCADEKWGDWRPHLAMILSNLSQDSELDMKSIITLGDSLASRGLLKASHFVYLMAQVGFGVYSKRTNKMVLLGASHSLPFKLFALNESIQQTEIYEYAQLLCNKQYTLPNYQPYKFIYATRLAEHGLTTQALSYCEVVANAVVYMPSLYSTTLVTQIYQLASRLIYHDERYSDGRETAVPDWLNRLQDILNQMNEGQILPSSSSGTPMPWVESYSNLSTVDSGGSVESTGPTFEVPSSEGKEPYTAVGDYTLTASGYYQPAASTAGSANDPTQSQPNAYSYDQQQQQQQQQLPEENTEPMTQYPGSYTTFGQRHKPLSSLPQNLDPGASLNSNYSEYSTTSLTSAGESGTEFEESGASKAAFDYYAASTRTGSFSQYGATQAGNPPSPADTLTPPATPGGRTRNYSADSTKQPQREETNQSQTRGQGKAKGKTQSQTGRWSRLVWRVLQ</sequence>
<dbReference type="GO" id="GO:0051668">
    <property type="term" value="P:localization within membrane"/>
    <property type="evidence" value="ECO:0007669"/>
    <property type="project" value="UniProtKB-ARBA"/>
</dbReference>
<dbReference type="GO" id="GO:0012507">
    <property type="term" value="C:ER to Golgi transport vesicle membrane"/>
    <property type="evidence" value="ECO:0007669"/>
    <property type="project" value="TreeGrafter"/>
</dbReference>
<dbReference type="GO" id="GO:0070971">
    <property type="term" value="C:endoplasmic reticulum exit site"/>
    <property type="evidence" value="ECO:0007669"/>
    <property type="project" value="UniProtKB-ARBA"/>
</dbReference>
<feature type="compositionally biased region" description="Low complexity" evidence="17">
    <location>
        <begin position="292"/>
        <end position="301"/>
    </location>
</feature>
<feature type="compositionally biased region" description="Polar residues" evidence="17">
    <location>
        <begin position="878"/>
        <end position="889"/>
    </location>
</feature>
<feature type="compositionally biased region" description="Polar residues" evidence="17">
    <location>
        <begin position="256"/>
        <end position="270"/>
    </location>
</feature>
<keyword evidence="15 16" id="KW-0472">Membrane</keyword>
<dbReference type="Proteomes" id="UP000887568">
    <property type="component" value="Unplaced"/>
</dbReference>
<feature type="compositionally biased region" description="Polar residues" evidence="17">
    <location>
        <begin position="546"/>
        <end position="622"/>
    </location>
</feature>
<evidence type="ECO:0000256" key="8">
    <source>
        <dbReference type="ARBA" id="ARBA00022490"/>
    </source>
</evidence>
<feature type="region of interest" description="Disordered" evidence="17">
    <location>
        <begin position="1066"/>
        <end position="1149"/>
    </location>
</feature>
<feature type="compositionally biased region" description="Polar residues" evidence="17">
    <location>
        <begin position="1853"/>
        <end position="1872"/>
    </location>
</feature>
<feature type="region of interest" description="Disordered" evidence="17">
    <location>
        <begin position="804"/>
        <end position="891"/>
    </location>
</feature>
<keyword evidence="12 16" id="KW-0931">ER-Golgi transport</keyword>
<feature type="region of interest" description="Disordered" evidence="17">
    <location>
        <begin position="1775"/>
        <end position="1805"/>
    </location>
</feature>
<evidence type="ECO:0000256" key="10">
    <source>
        <dbReference type="ARBA" id="ARBA00022824"/>
    </source>
</evidence>
<dbReference type="GO" id="GO:0015031">
    <property type="term" value="P:protein transport"/>
    <property type="evidence" value="ECO:0007669"/>
    <property type="project" value="UniProtKB-KW"/>
</dbReference>
<dbReference type="GO" id="GO:0005829">
    <property type="term" value="C:cytosol"/>
    <property type="evidence" value="ECO:0007669"/>
    <property type="project" value="UniProtKB-SubCell"/>
</dbReference>
<evidence type="ECO:0000256" key="9">
    <source>
        <dbReference type="ARBA" id="ARBA00022553"/>
    </source>
</evidence>
<keyword evidence="13 16" id="KW-0653">Protein transport</keyword>